<name>A0A2U1JVZ6_9FLAO</name>
<protein>
    <recommendedName>
        <fullName evidence="3">DUF1569 domain-containing protein</fullName>
    </recommendedName>
</protein>
<dbReference type="Proteomes" id="UP000245618">
    <property type="component" value="Unassembled WGS sequence"/>
</dbReference>
<dbReference type="RefSeq" id="WP_116762883.1">
    <property type="nucleotide sequence ID" value="NZ_QCZH01000008.1"/>
</dbReference>
<proteinExistence type="predicted"/>
<evidence type="ECO:0000313" key="2">
    <source>
        <dbReference type="Proteomes" id="UP000245618"/>
    </source>
</evidence>
<dbReference type="OrthoDB" id="981199at2"/>
<gene>
    <name evidence="1" type="ORF">DB891_09450</name>
</gene>
<accession>A0A2U1JVZ6</accession>
<sequence length="154" mass="17925">MEKLKKLIQDLESKIPNQEILNPTISKSSVGWHIEHTLLTMNLVIEALQKSNPENYKWTFNFYRILVFTMNKIPRGRAKAPKVVQPKVDFNTESLKIHLEKGKTKLADLNAIGSGNYFEHPYFGHLTLKPTIKFLEIHTNHHLQIINDIIKSRR</sequence>
<reference evidence="1 2" key="1">
    <citation type="submission" date="2018-04" db="EMBL/GenBank/DDBJ databases">
        <title>Flavobacterium sp. nov., isolated from glacier ice.</title>
        <authorList>
            <person name="Liu Q."/>
            <person name="Xin Y.-H."/>
        </authorList>
    </citation>
    <scope>NUCLEOTIDE SEQUENCE [LARGE SCALE GENOMIC DNA]</scope>
    <source>
        <strain evidence="1 2">LB2P30</strain>
    </source>
</reference>
<comment type="caution">
    <text evidence="1">The sequence shown here is derived from an EMBL/GenBank/DDBJ whole genome shotgun (WGS) entry which is preliminary data.</text>
</comment>
<organism evidence="1 2">
    <name type="scientific">Flavobacterium laiguense</name>
    <dbReference type="NCBI Taxonomy" id="2169409"/>
    <lineage>
        <taxon>Bacteria</taxon>
        <taxon>Pseudomonadati</taxon>
        <taxon>Bacteroidota</taxon>
        <taxon>Flavobacteriia</taxon>
        <taxon>Flavobacteriales</taxon>
        <taxon>Flavobacteriaceae</taxon>
        <taxon>Flavobacterium</taxon>
    </lineage>
</organism>
<evidence type="ECO:0008006" key="3">
    <source>
        <dbReference type="Google" id="ProtNLM"/>
    </source>
</evidence>
<dbReference type="EMBL" id="QCZH01000008">
    <property type="protein sequence ID" value="PWA09155.1"/>
    <property type="molecule type" value="Genomic_DNA"/>
</dbReference>
<dbReference type="AlphaFoldDB" id="A0A2U1JVZ6"/>
<evidence type="ECO:0000313" key="1">
    <source>
        <dbReference type="EMBL" id="PWA09155.1"/>
    </source>
</evidence>
<dbReference type="InterPro" id="IPR034660">
    <property type="entry name" value="DinB/YfiT-like"/>
</dbReference>
<keyword evidence="2" id="KW-1185">Reference proteome</keyword>
<dbReference type="Gene3D" id="1.20.120.450">
    <property type="entry name" value="dinb family like domain"/>
    <property type="match status" value="1"/>
</dbReference>